<organism evidence="2 3">
    <name type="scientific">Aphis glycines</name>
    <name type="common">Soybean aphid</name>
    <dbReference type="NCBI Taxonomy" id="307491"/>
    <lineage>
        <taxon>Eukaryota</taxon>
        <taxon>Metazoa</taxon>
        <taxon>Ecdysozoa</taxon>
        <taxon>Arthropoda</taxon>
        <taxon>Hexapoda</taxon>
        <taxon>Insecta</taxon>
        <taxon>Pterygota</taxon>
        <taxon>Neoptera</taxon>
        <taxon>Paraneoptera</taxon>
        <taxon>Hemiptera</taxon>
        <taxon>Sternorrhyncha</taxon>
        <taxon>Aphidomorpha</taxon>
        <taxon>Aphidoidea</taxon>
        <taxon>Aphididae</taxon>
        <taxon>Aphidini</taxon>
        <taxon>Aphis</taxon>
        <taxon>Aphis</taxon>
    </lineage>
</organism>
<dbReference type="Proteomes" id="UP000475862">
    <property type="component" value="Unassembled WGS sequence"/>
</dbReference>
<sequence>MPQMTAVLPILTAADPSAVFLGVSVLYISEKKVRQINLDILSNISVGKVRKKPFYSLIVGTSYSLFDRFEVSLTSLNHGALLITGLSHRARGPDRRVPRLSLKHEAGKPPARVIDDKNVDSVTNSTVTGRSVAPYQLRVASRFGQTPQLHLSRSGRVTFSPGVRLNDFDLIHGLLIIDHHHYRIHNIILLRKFDFLFITPPAISAFAIHLLPVLICKIREFCLFLRLQLL</sequence>
<feature type="transmembrane region" description="Helical" evidence="1">
    <location>
        <begin position="193"/>
        <end position="215"/>
    </location>
</feature>
<name>A0A6G0TKU4_APHGL</name>
<keyword evidence="1" id="KW-0472">Membrane</keyword>
<reference evidence="2 3" key="1">
    <citation type="submission" date="2019-08" db="EMBL/GenBank/DDBJ databases">
        <title>The genome of the soybean aphid Biotype 1, its phylome, world population structure and adaptation to the North American continent.</title>
        <authorList>
            <person name="Giordano R."/>
            <person name="Donthu R.K."/>
            <person name="Hernandez A.G."/>
            <person name="Wright C.L."/>
            <person name="Zimin A.V."/>
        </authorList>
    </citation>
    <scope>NUCLEOTIDE SEQUENCE [LARGE SCALE GENOMIC DNA]</scope>
    <source>
        <tissue evidence="2">Whole aphids</tissue>
    </source>
</reference>
<comment type="caution">
    <text evidence="2">The sequence shown here is derived from an EMBL/GenBank/DDBJ whole genome shotgun (WGS) entry which is preliminary data.</text>
</comment>
<protein>
    <submittedName>
        <fullName evidence="2">Uncharacterized protein</fullName>
    </submittedName>
</protein>
<keyword evidence="1" id="KW-1133">Transmembrane helix</keyword>
<keyword evidence="1" id="KW-0812">Transmembrane</keyword>
<evidence type="ECO:0000313" key="2">
    <source>
        <dbReference type="EMBL" id="KAE9534327.1"/>
    </source>
</evidence>
<feature type="transmembrane region" description="Helical" evidence="1">
    <location>
        <begin position="6"/>
        <end position="28"/>
    </location>
</feature>
<dbReference type="EMBL" id="VYZN01000028">
    <property type="protein sequence ID" value="KAE9534327.1"/>
    <property type="molecule type" value="Genomic_DNA"/>
</dbReference>
<proteinExistence type="predicted"/>
<evidence type="ECO:0000256" key="1">
    <source>
        <dbReference type="SAM" id="Phobius"/>
    </source>
</evidence>
<dbReference type="AlphaFoldDB" id="A0A6G0TKU4"/>
<accession>A0A6G0TKU4</accession>
<keyword evidence="3" id="KW-1185">Reference proteome</keyword>
<gene>
    <name evidence="2" type="ORF">AGLY_008417</name>
</gene>
<evidence type="ECO:0000313" key="3">
    <source>
        <dbReference type="Proteomes" id="UP000475862"/>
    </source>
</evidence>